<feature type="region of interest" description="Disordered" evidence="1">
    <location>
        <begin position="1"/>
        <end position="30"/>
    </location>
</feature>
<evidence type="ECO:0000313" key="2">
    <source>
        <dbReference type="EMBL" id="CAL1709170.1"/>
    </source>
</evidence>
<protein>
    <submittedName>
        <fullName evidence="2">Uncharacterized protein</fullName>
    </submittedName>
</protein>
<organism evidence="2 3">
    <name type="scientific">Somion occarium</name>
    <dbReference type="NCBI Taxonomy" id="3059160"/>
    <lineage>
        <taxon>Eukaryota</taxon>
        <taxon>Fungi</taxon>
        <taxon>Dikarya</taxon>
        <taxon>Basidiomycota</taxon>
        <taxon>Agaricomycotina</taxon>
        <taxon>Agaricomycetes</taxon>
        <taxon>Polyporales</taxon>
        <taxon>Cerrenaceae</taxon>
        <taxon>Somion</taxon>
    </lineage>
</organism>
<evidence type="ECO:0000256" key="1">
    <source>
        <dbReference type="SAM" id="MobiDB-lite"/>
    </source>
</evidence>
<accession>A0ABP1DN39</accession>
<sequence length="292" mass="32711">MEQPTSPLSPRSCRKISHNSKASTAIPPLPSIRRLLAGRLHIPRRSWIDSKRHPVSEEAQPYPKNGSESESIRFSLQHYAVHSTFSRTSDERKQRRTLHFPRNSFTATRTKADEEVRNNDFVVDHLPFALRSQTMLSVAAAAQRDDIRFRKEGFELKETVLQSDLQTRSDPAEHILHRQTSPARSGVLNLSSISASVSEPSIHFPETSEHVHASKIHFNLSKNYINPSFASSISASVLDISMVTNQNLSMISGHSSVGAYTCEDVLADLGNVTESSFNEDSFLQMAMKDLGW</sequence>
<evidence type="ECO:0000313" key="3">
    <source>
        <dbReference type="Proteomes" id="UP001497453"/>
    </source>
</evidence>
<name>A0ABP1DN39_9APHY</name>
<proteinExistence type="predicted"/>
<keyword evidence="3" id="KW-1185">Reference proteome</keyword>
<dbReference type="EMBL" id="OZ037948">
    <property type="protein sequence ID" value="CAL1709170.1"/>
    <property type="molecule type" value="Genomic_DNA"/>
</dbReference>
<gene>
    <name evidence="2" type="ORF">GFSPODELE1_LOCUS7220</name>
</gene>
<reference evidence="3" key="1">
    <citation type="submission" date="2024-04" db="EMBL/GenBank/DDBJ databases">
        <authorList>
            <person name="Shaw F."/>
            <person name="Minotto A."/>
        </authorList>
    </citation>
    <scope>NUCLEOTIDE SEQUENCE [LARGE SCALE GENOMIC DNA]</scope>
</reference>
<dbReference type="Proteomes" id="UP001497453">
    <property type="component" value="Chromosome 5"/>
</dbReference>